<dbReference type="NCBIfam" id="TIGR00005">
    <property type="entry name" value="rluA_subfam"/>
    <property type="match status" value="1"/>
</dbReference>
<dbReference type="InterPro" id="IPR006225">
    <property type="entry name" value="PsdUridine_synth_RluC/D"/>
</dbReference>
<comment type="function">
    <text evidence="3">Responsible for synthesis of pseudouridine from uracil.</text>
</comment>
<dbReference type="InterPro" id="IPR006145">
    <property type="entry name" value="PsdUridine_synth_RsuA/RluA"/>
</dbReference>
<comment type="similarity">
    <text evidence="2 3">Belongs to the pseudouridine synthase RluA family.</text>
</comment>
<dbReference type="RefSeq" id="WP_377772837.1">
    <property type="nucleotide sequence ID" value="NZ_JBHUHO010000030.1"/>
</dbReference>
<keyword evidence="3 5" id="KW-0413">Isomerase</keyword>
<evidence type="ECO:0000256" key="3">
    <source>
        <dbReference type="RuleBase" id="RU362028"/>
    </source>
</evidence>
<accession>A0ABW4YM55</accession>
<dbReference type="Pfam" id="PF00849">
    <property type="entry name" value="PseudoU_synth_2"/>
    <property type="match status" value="1"/>
</dbReference>
<dbReference type="Proteomes" id="UP001597362">
    <property type="component" value="Unassembled WGS sequence"/>
</dbReference>
<dbReference type="EC" id="5.4.99.-" evidence="3"/>
<sequence>MIVERETQYYKPLEVTVTTEDAGKQVRQILHKKLGISRSLLTQVKQTAFGLTVNEQRSYTTAPVQAGDIIRLRMEKESSEDILPEPMELDILFEDDYLLIINKPAGIIVHPTKGRYTGTLANGVVAYWQQKGEQFRFRPIHRLDEETSGVVAIAKTAYIHQQLSEQLQADEVEKVYRAYIYGQPLEHKATIDAPIDRDPDDPHTRTVIATGYRAVTHYEVIQSNKSGTASIVKLRLETGRTHQIRVHMRYIGCPLIGDKLYRLSDYYQVGWEETVQRQALHAEMLSFIHPMSKQRMSWYAPIPVDLLQLEEEW</sequence>
<keyword evidence="6" id="KW-1185">Reference proteome</keyword>
<protein>
    <recommendedName>
        <fullName evidence="3">Pseudouridine synthase</fullName>
        <ecNumber evidence="3">5.4.99.-</ecNumber>
    </recommendedName>
</protein>
<dbReference type="Gene3D" id="3.30.2350.10">
    <property type="entry name" value="Pseudouridine synthase"/>
    <property type="match status" value="1"/>
</dbReference>
<reference evidence="6" key="1">
    <citation type="journal article" date="2019" name="Int. J. Syst. Evol. Microbiol.">
        <title>The Global Catalogue of Microorganisms (GCM) 10K type strain sequencing project: providing services to taxonomists for standard genome sequencing and annotation.</title>
        <authorList>
            <consortium name="The Broad Institute Genomics Platform"/>
            <consortium name="The Broad Institute Genome Sequencing Center for Infectious Disease"/>
            <person name="Wu L."/>
            <person name="Ma J."/>
        </authorList>
    </citation>
    <scope>NUCLEOTIDE SEQUENCE [LARGE SCALE GENOMIC DNA]</scope>
    <source>
        <strain evidence="6">GH52</strain>
    </source>
</reference>
<evidence type="ECO:0000256" key="1">
    <source>
        <dbReference type="ARBA" id="ARBA00000073"/>
    </source>
</evidence>
<dbReference type="InterPro" id="IPR020103">
    <property type="entry name" value="PsdUridine_synth_cat_dom_sf"/>
</dbReference>
<evidence type="ECO:0000313" key="5">
    <source>
        <dbReference type="EMBL" id="MFD2116563.1"/>
    </source>
</evidence>
<comment type="caution">
    <text evidence="5">The sequence shown here is derived from an EMBL/GenBank/DDBJ whole genome shotgun (WGS) entry which is preliminary data.</text>
</comment>
<gene>
    <name evidence="5" type="ORF">ACFSJH_12595</name>
</gene>
<dbReference type="CDD" id="cd02869">
    <property type="entry name" value="PseudoU_synth_RluA_like"/>
    <property type="match status" value="1"/>
</dbReference>
<dbReference type="PANTHER" id="PTHR21600">
    <property type="entry name" value="MITOCHONDRIAL RNA PSEUDOURIDINE SYNTHASE"/>
    <property type="match status" value="1"/>
</dbReference>
<dbReference type="SUPFAM" id="SSF55120">
    <property type="entry name" value="Pseudouridine synthase"/>
    <property type="match status" value="1"/>
</dbReference>
<proteinExistence type="inferred from homology"/>
<dbReference type="EMBL" id="JBHUHO010000030">
    <property type="protein sequence ID" value="MFD2116563.1"/>
    <property type="molecule type" value="Genomic_DNA"/>
</dbReference>
<evidence type="ECO:0000313" key="6">
    <source>
        <dbReference type="Proteomes" id="UP001597362"/>
    </source>
</evidence>
<evidence type="ECO:0000256" key="2">
    <source>
        <dbReference type="ARBA" id="ARBA00010876"/>
    </source>
</evidence>
<feature type="domain" description="Pseudouridine synthase RsuA/RluA-like" evidence="4">
    <location>
        <begin position="97"/>
        <end position="249"/>
    </location>
</feature>
<organism evidence="5 6">
    <name type="scientific">Paenibacillus yanchengensis</name>
    <dbReference type="NCBI Taxonomy" id="2035833"/>
    <lineage>
        <taxon>Bacteria</taxon>
        <taxon>Bacillati</taxon>
        <taxon>Bacillota</taxon>
        <taxon>Bacilli</taxon>
        <taxon>Bacillales</taxon>
        <taxon>Paenibacillaceae</taxon>
        <taxon>Paenibacillus</taxon>
    </lineage>
</organism>
<dbReference type="PANTHER" id="PTHR21600:SF44">
    <property type="entry name" value="RIBOSOMAL LARGE SUBUNIT PSEUDOURIDINE SYNTHASE D"/>
    <property type="match status" value="1"/>
</dbReference>
<evidence type="ECO:0000259" key="4">
    <source>
        <dbReference type="Pfam" id="PF00849"/>
    </source>
</evidence>
<dbReference type="InterPro" id="IPR050188">
    <property type="entry name" value="RluA_PseudoU_synthase"/>
</dbReference>
<name>A0ABW4YM55_9BACL</name>
<dbReference type="GO" id="GO:0016853">
    <property type="term" value="F:isomerase activity"/>
    <property type="evidence" value="ECO:0007669"/>
    <property type="project" value="UniProtKB-KW"/>
</dbReference>
<comment type="catalytic activity">
    <reaction evidence="1 3">
        <text>a uridine in RNA = a pseudouridine in RNA</text>
        <dbReference type="Rhea" id="RHEA:48348"/>
        <dbReference type="Rhea" id="RHEA-COMP:12068"/>
        <dbReference type="Rhea" id="RHEA-COMP:12069"/>
        <dbReference type="ChEBI" id="CHEBI:65314"/>
        <dbReference type="ChEBI" id="CHEBI:65315"/>
    </reaction>
</comment>